<name>A0A8J2UN96_9BURK</name>
<keyword evidence="3" id="KW-1185">Reference proteome</keyword>
<dbReference type="AlphaFoldDB" id="A0A8J2UN96"/>
<accession>A0A8J2UN96</accession>
<evidence type="ECO:0000313" key="2">
    <source>
        <dbReference type="EMBL" id="GGC03844.1"/>
    </source>
</evidence>
<feature type="region of interest" description="Disordered" evidence="1">
    <location>
        <begin position="1"/>
        <end position="80"/>
    </location>
</feature>
<reference evidence="2" key="2">
    <citation type="submission" date="2020-09" db="EMBL/GenBank/DDBJ databases">
        <authorList>
            <person name="Sun Q."/>
            <person name="Sedlacek I."/>
        </authorList>
    </citation>
    <scope>NUCLEOTIDE SEQUENCE</scope>
    <source>
        <strain evidence="2">CCM 7086</strain>
    </source>
</reference>
<dbReference type="Proteomes" id="UP000620266">
    <property type="component" value="Unassembled WGS sequence"/>
</dbReference>
<dbReference type="EMBL" id="BMCG01000002">
    <property type="protein sequence ID" value="GGC03844.1"/>
    <property type="molecule type" value="Genomic_DNA"/>
</dbReference>
<evidence type="ECO:0000256" key="1">
    <source>
        <dbReference type="SAM" id="MobiDB-lite"/>
    </source>
</evidence>
<comment type="caution">
    <text evidence="2">The sequence shown here is derived from an EMBL/GenBank/DDBJ whole genome shotgun (WGS) entry which is preliminary data.</text>
</comment>
<reference evidence="2" key="1">
    <citation type="journal article" date="2014" name="Int. J. Syst. Evol. Microbiol.">
        <title>Complete genome sequence of Corynebacterium casei LMG S-19264T (=DSM 44701T), isolated from a smear-ripened cheese.</title>
        <authorList>
            <consortium name="US DOE Joint Genome Institute (JGI-PGF)"/>
            <person name="Walter F."/>
            <person name="Albersmeier A."/>
            <person name="Kalinowski J."/>
            <person name="Ruckert C."/>
        </authorList>
    </citation>
    <scope>NUCLEOTIDE SEQUENCE</scope>
    <source>
        <strain evidence="2">CCM 7086</strain>
    </source>
</reference>
<evidence type="ECO:0000313" key="3">
    <source>
        <dbReference type="Proteomes" id="UP000620266"/>
    </source>
</evidence>
<feature type="compositionally biased region" description="Basic and acidic residues" evidence="1">
    <location>
        <begin position="22"/>
        <end position="80"/>
    </location>
</feature>
<sequence>MGSATVAGAQSRFSGYGFQAQEDSRRGNDSRRQQAERYEQQRNAERAQQRRNDRLSPDERRTLRQQIDEAGRDIYAPRRR</sequence>
<gene>
    <name evidence="2" type="ORF">GCM10007205_11240</name>
</gene>
<organism evidence="2 3">
    <name type="scientific">Oxalicibacterium flavum</name>
    <dbReference type="NCBI Taxonomy" id="179467"/>
    <lineage>
        <taxon>Bacteria</taxon>
        <taxon>Pseudomonadati</taxon>
        <taxon>Pseudomonadota</taxon>
        <taxon>Betaproteobacteria</taxon>
        <taxon>Burkholderiales</taxon>
        <taxon>Oxalobacteraceae</taxon>
        <taxon>Oxalicibacterium</taxon>
    </lineage>
</organism>
<proteinExistence type="predicted"/>
<protein>
    <submittedName>
        <fullName evidence="2">Uncharacterized protein</fullName>
    </submittedName>
</protein>